<dbReference type="GO" id="GO:0000774">
    <property type="term" value="F:adenyl-nucleotide exchange factor activity"/>
    <property type="evidence" value="ECO:0007669"/>
    <property type="project" value="InterPro"/>
</dbReference>
<keyword evidence="5" id="KW-0175">Coiled coil</keyword>
<comment type="subunit">
    <text evidence="3">Homodimer.</text>
</comment>
<feature type="compositionally biased region" description="Acidic residues" evidence="6">
    <location>
        <begin position="1"/>
        <end position="13"/>
    </location>
</feature>
<gene>
    <name evidence="3 7" type="primary">grpE</name>
    <name evidence="7" type="ORF">COX00_03545</name>
</gene>
<evidence type="ECO:0000313" key="8">
    <source>
        <dbReference type="Proteomes" id="UP000231581"/>
    </source>
</evidence>
<evidence type="ECO:0000256" key="4">
    <source>
        <dbReference type="RuleBase" id="RU004478"/>
    </source>
</evidence>
<evidence type="ECO:0000256" key="3">
    <source>
        <dbReference type="HAMAP-Rule" id="MF_01151"/>
    </source>
</evidence>
<dbReference type="PANTHER" id="PTHR21237">
    <property type="entry name" value="GRPE PROTEIN"/>
    <property type="match status" value="1"/>
</dbReference>
<reference evidence="7 8" key="1">
    <citation type="submission" date="2017-09" db="EMBL/GenBank/DDBJ databases">
        <title>Depth-based differentiation of microbial function through sediment-hosted aquifers and enrichment of novel symbionts in the deep terrestrial subsurface.</title>
        <authorList>
            <person name="Probst A.J."/>
            <person name="Ladd B."/>
            <person name="Jarett J.K."/>
            <person name="Geller-Mcgrath D.E."/>
            <person name="Sieber C.M."/>
            <person name="Emerson J.B."/>
            <person name="Anantharaman K."/>
            <person name="Thomas B.C."/>
            <person name="Malmstrom R."/>
            <person name="Stieglmeier M."/>
            <person name="Klingl A."/>
            <person name="Woyke T."/>
            <person name="Ryan C.M."/>
            <person name="Banfield J.F."/>
        </authorList>
    </citation>
    <scope>NUCLEOTIDE SEQUENCE [LARGE SCALE GENOMIC DNA]</scope>
    <source>
        <strain evidence="7">CG22_combo_CG10-13_8_21_14_all_47_17</strain>
    </source>
</reference>
<comment type="similarity">
    <text evidence="1 3 4">Belongs to the GrpE family.</text>
</comment>
<dbReference type="GO" id="GO:0042803">
    <property type="term" value="F:protein homodimerization activity"/>
    <property type="evidence" value="ECO:0007669"/>
    <property type="project" value="InterPro"/>
</dbReference>
<dbReference type="GO" id="GO:0005737">
    <property type="term" value="C:cytoplasm"/>
    <property type="evidence" value="ECO:0007669"/>
    <property type="project" value="UniProtKB-SubCell"/>
</dbReference>
<protein>
    <recommendedName>
        <fullName evidence="3">Protein GrpE</fullName>
    </recommendedName>
    <alternativeName>
        <fullName evidence="3">HSP-70 cofactor</fullName>
    </alternativeName>
</protein>
<evidence type="ECO:0000256" key="1">
    <source>
        <dbReference type="ARBA" id="ARBA00009054"/>
    </source>
</evidence>
<sequence length="180" mass="20220">MEEEQNIDDISVEEETKASEEELLQEGQGDSCKKCKEYLAGWKRAQADYQNLLKEAERQKNTFAKYANEKLLSDLLPALDQFALVLKHIPNVDTLPKEQMDAWKNWLVGVRAVKGNWDQAAKEAGLEPIATDAEFDPTFHEAVAEEVSEEVASGNIARVIETGWKLHGKVLRPAKVIVAK</sequence>
<dbReference type="AlphaFoldDB" id="A0A2H0BRV8"/>
<dbReference type="Gene3D" id="3.90.20.20">
    <property type="match status" value="1"/>
</dbReference>
<name>A0A2H0BRV8_9BACT</name>
<dbReference type="InterPro" id="IPR000740">
    <property type="entry name" value="GrpE"/>
</dbReference>
<keyword evidence="2 3" id="KW-0143">Chaperone</keyword>
<dbReference type="EMBL" id="PCSZ01000067">
    <property type="protein sequence ID" value="PIP60371.1"/>
    <property type="molecule type" value="Genomic_DNA"/>
</dbReference>
<keyword evidence="3" id="KW-0346">Stress response</keyword>
<dbReference type="Proteomes" id="UP000231581">
    <property type="component" value="Unassembled WGS sequence"/>
</dbReference>
<organism evidence="7 8">
    <name type="scientific">Candidatus Uhrbacteria bacterium CG22_combo_CG10-13_8_21_14_all_47_17</name>
    <dbReference type="NCBI Taxonomy" id="1975041"/>
    <lineage>
        <taxon>Bacteria</taxon>
        <taxon>Candidatus Uhriibacteriota</taxon>
    </lineage>
</organism>
<dbReference type="GO" id="GO:0051082">
    <property type="term" value="F:unfolded protein binding"/>
    <property type="evidence" value="ECO:0007669"/>
    <property type="project" value="TreeGrafter"/>
</dbReference>
<dbReference type="GO" id="GO:0051087">
    <property type="term" value="F:protein-folding chaperone binding"/>
    <property type="evidence" value="ECO:0007669"/>
    <property type="project" value="InterPro"/>
</dbReference>
<dbReference type="PANTHER" id="PTHR21237:SF23">
    <property type="entry name" value="GRPE PROTEIN HOMOLOG, MITOCHONDRIAL"/>
    <property type="match status" value="1"/>
</dbReference>
<dbReference type="Gene3D" id="2.30.22.10">
    <property type="entry name" value="Head domain of nucleotide exchange factor GrpE"/>
    <property type="match status" value="1"/>
</dbReference>
<comment type="subcellular location">
    <subcellularLocation>
        <location evidence="3">Cytoplasm</location>
    </subcellularLocation>
</comment>
<dbReference type="InterPro" id="IPR009012">
    <property type="entry name" value="GrpE_head"/>
</dbReference>
<feature type="region of interest" description="Disordered" evidence="6">
    <location>
        <begin position="1"/>
        <end position="30"/>
    </location>
</feature>
<evidence type="ECO:0000256" key="2">
    <source>
        <dbReference type="ARBA" id="ARBA00023186"/>
    </source>
</evidence>
<feature type="coiled-coil region" evidence="5">
    <location>
        <begin position="39"/>
        <end position="69"/>
    </location>
</feature>
<comment type="caution">
    <text evidence="7">The sequence shown here is derived from an EMBL/GenBank/DDBJ whole genome shotgun (WGS) entry which is preliminary data.</text>
</comment>
<dbReference type="HAMAP" id="MF_01151">
    <property type="entry name" value="GrpE"/>
    <property type="match status" value="1"/>
</dbReference>
<evidence type="ECO:0000256" key="5">
    <source>
        <dbReference type="SAM" id="Coils"/>
    </source>
</evidence>
<evidence type="ECO:0000313" key="7">
    <source>
        <dbReference type="EMBL" id="PIP60371.1"/>
    </source>
</evidence>
<evidence type="ECO:0000256" key="6">
    <source>
        <dbReference type="SAM" id="MobiDB-lite"/>
    </source>
</evidence>
<dbReference type="GO" id="GO:0006457">
    <property type="term" value="P:protein folding"/>
    <property type="evidence" value="ECO:0007669"/>
    <property type="project" value="InterPro"/>
</dbReference>
<dbReference type="SUPFAM" id="SSF51064">
    <property type="entry name" value="Head domain of nucleotide exchange factor GrpE"/>
    <property type="match status" value="1"/>
</dbReference>
<dbReference type="SUPFAM" id="SSF58014">
    <property type="entry name" value="Coiled-coil domain of nucleotide exchange factor GrpE"/>
    <property type="match status" value="1"/>
</dbReference>
<accession>A0A2H0BRV8</accession>
<comment type="function">
    <text evidence="3">Participates actively in the response to hyperosmotic and heat shock by preventing the aggregation of stress-denatured proteins, in association with DnaK and GrpE. It is the nucleotide exchange factor for DnaK and may function as a thermosensor. Unfolded proteins bind initially to DnaJ; upon interaction with the DnaJ-bound protein, DnaK hydrolyzes its bound ATP, resulting in the formation of a stable complex. GrpE releases ADP from DnaK; ATP binding to DnaK triggers the release of the substrate protein, thus completing the reaction cycle. Several rounds of ATP-dependent interactions between DnaJ, DnaK and GrpE are required for fully efficient folding.</text>
</comment>
<proteinExistence type="inferred from homology"/>
<keyword evidence="3" id="KW-0963">Cytoplasm</keyword>
<dbReference type="CDD" id="cd00446">
    <property type="entry name" value="GrpE"/>
    <property type="match status" value="1"/>
</dbReference>
<dbReference type="InterPro" id="IPR013805">
    <property type="entry name" value="GrpE_CC"/>
</dbReference>
<dbReference type="Pfam" id="PF01025">
    <property type="entry name" value="GrpE"/>
    <property type="match status" value="1"/>
</dbReference>
<dbReference type="PRINTS" id="PR00773">
    <property type="entry name" value="GRPEPROTEIN"/>
</dbReference>